<evidence type="ECO:0000313" key="2">
    <source>
        <dbReference type="Proteomes" id="UP000002785"/>
    </source>
</evidence>
<dbReference type="Gene3D" id="1.25.40.10">
    <property type="entry name" value="Tetratricopeptide repeat domain"/>
    <property type="match status" value="2"/>
</dbReference>
<dbReference type="AlphaFoldDB" id="B5I795"/>
<dbReference type="InterPro" id="IPR011990">
    <property type="entry name" value="TPR-like_helical_dom_sf"/>
</dbReference>
<accession>B5I795</accession>
<dbReference type="EMBL" id="CM000951">
    <property type="protein sequence ID" value="EDY60950.1"/>
    <property type="molecule type" value="Genomic_DNA"/>
</dbReference>
<dbReference type="SUPFAM" id="SSF48452">
    <property type="entry name" value="TPR-like"/>
    <property type="match status" value="2"/>
</dbReference>
<dbReference type="Pfam" id="PF13374">
    <property type="entry name" value="TPR_10"/>
    <property type="match status" value="4"/>
</dbReference>
<protein>
    <submittedName>
        <fullName evidence="1">TPR repeat-containing protein</fullName>
    </submittedName>
</protein>
<dbReference type="PANTHER" id="PTHR46082">
    <property type="entry name" value="ATP/GTP-BINDING PROTEIN-RELATED"/>
    <property type="match status" value="1"/>
</dbReference>
<organism evidence="1 2">
    <name type="scientific">Streptomyces sviceus (strain ATCC 29083 / DSM 924 / JCM 4929 / NBRC 13980 / NCIMB 11184 / NRRL 5439 / UC 5370)</name>
    <dbReference type="NCBI Taxonomy" id="463191"/>
    <lineage>
        <taxon>Bacteria</taxon>
        <taxon>Bacillati</taxon>
        <taxon>Actinomycetota</taxon>
        <taxon>Actinomycetes</taxon>
        <taxon>Kitasatosporales</taxon>
        <taxon>Streptomycetaceae</taxon>
        <taxon>Streptomyces</taxon>
    </lineage>
</organism>
<gene>
    <name evidence="1" type="ORF">SSEG_07530</name>
</gene>
<dbReference type="SUPFAM" id="SSF52540">
    <property type="entry name" value="P-loop containing nucleoside triphosphate hydrolases"/>
    <property type="match status" value="1"/>
</dbReference>
<keyword evidence="2" id="KW-1185">Reference proteome</keyword>
<evidence type="ECO:0000313" key="1">
    <source>
        <dbReference type="EMBL" id="EDY60950.1"/>
    </source>
</evidence>
<name>B5I795_STRX2</name>
<proteinExistence type="predicted"/>
<dbReference type="eggNOG" id="COG0457">
    <property type="taxonomic scope" value="Bacteria"/>
</dbReference>
<dbReference type="PANTHER" id="PTHR46082:SF6">
    <property type="entry name" value="AAA+ ATPASE DOMAIN-CONTAINING PROTEIN-RELATED"/>
    <property type="match status" value="1"/>
</dbReference>
<dbReference type="Proteomes" id="UP000002785">
    <property type="component" value="Chromosome"/>
</dbReference>
<dbReference type="InterPro" id="IPR053137">
    <property type="entry name" value="NLR-like"/>
</dbReference>
<dbReference type="InterPro" id="IPR027417">
    <property type="entry name" value="P-loop_NTPase"/>
</dbReference>
<reference evidence="1" key="1">
    <citation type="submission" date="2009-10" db="EMBL/GenBank/DDBJ databases">
        <title>The genome sequence of Streptomyces sviceus strain ATCC 29083.</title>
        <authorList>
            <consortium name="The Broad Institute Genome Sequencing Platform"/>
            <consortium name="Broad Institute Microbial Sequencing Center"/>
            <person name="Fischbach M."/>
            <person name="Godfrey P."/>
            <person name="Ward D."/>
            <person name="Young S."/>
            <person name="Zeng Q."/>
            <person name="Koehrsen M."/>
            <person name="Alvarado L."/>
            <person name="Berlin A.M."/>
            <person name="Bochicchio J."/>
            <person name="Borenstein D."/>
            <person name="Chapman S.B."/>
            <person name="Chen Z."/>
            <person name="Engels R."/>
            <person name="Freedman E."/>
            <person name="Gellesch M."/>
            <person name="Goldberg J."/>
            <person name="Griggs A."/>
            <person name="Gujja S."/>
            <person name="Heilman E.R."/>
            <person name="Heiman D.I."/>
            <person name="Hepburn T.A."/>
            <person name="Howarth C."/>
            <person name="Jen D."/>
            <person name="Larson L."/>
            <person name="Lewis B."/>
            <person name="Mehta T."/>
            <person name="Park D."/>
            <person name="Pearson M."/>
            <person name="Richards J."/>
            <person name="Roberts A."/>
            <person name="Saif S."/>
            <person name="Shea T.D."/>
            <person name="Shenoy N."/>
            <person name="Sisk P."/>
            <person name="Stolte C."/>
            <person name="Sykes S.N."/>
            <person name="Thomson T."/>
            <person name="Walk T."/>
            <person name="White J."/>
            <person name="Yandava C."/>
            <person name="Straight P."/>
            <person name="Clardy J."/>
            <person name="Hung D."/>
            <person name="Kolter R."/>
            <person name="Mekalanos J."/>
            <person name="Walker S."/>
            <person name="Walsh C.T."/>
            <person name="Wieland-Brown L.C."/>
            <person name="Haas B."/>
            <person name="Nusbaum C."/>
            <person name="Birren B."/>
        </authorList>
    </citation>
    <scope>NUCLEOTIDE SEQUENCE [LARGE SCALE GENOMIC DNA]</scope>
    <source>
        <strain evidence="1">ATCC 29083</strain>
    </source>
</reference>
<sequence>MAAVAAAVSGVFVDEARTALRGHRQQRQCAATRDRELAVRTQRVRDVLDPISLGVHPAALRRDIDRGGARVPAFVKRDRFDDVVGRIRQGGFVLIVGDSTAGKSRLAYEAMRVAVPDFVLLQARPSEDLQTLASVVGTARRCVVWFDEFDQFLRAGGITLEMVKAMLAGPERQVVLLASMRSKEYGRYSARQRDVTDAATWRAGREVLLHAGEPVELDRLWSPQEVGRARETDRDPRLRAAAQASDRFGIAEVLAVGPELLSDWTHAWQAGEHPRGAALVAAAVDCRRMGLHQPVGTSLLVPMHEIYLSARGGAVLRPEPLEEALAWATAPVQGASSLLLPDRQGYLAFDYLIDLPGAAIPESSWQMLLAAVAPQDAFDVGWAAVDLMRPSVALEAFEIARRHGVPDAEYAHAIALGNAGQPLPAVSLLRPLHQQRAAQLGPDHPDTLSARHDIARYLAEAGRVSEAVALLDRLAADRRRVLGPRHTATLVTLSSKARFLRERGDAPQALQLFRELLPDMTAVLGPDHVDVLLARQELGRTLGHTGLVSDALACLSTVLEDHERLLGAAHPHTLSTRFELALLTARSGDLHGALRQLQALLAEQERILGMHSRTLSTRHQLGRLLAQTGEPEKALEALSGVLSDQERFHGPAHPRTLATRYDRLLVARHTQNPQETAAQLAALREDCRRTLGETHPLTRTITTALGAS</sequence>
<dbReference type="HOGENOM" id="CLU_025616_0_0_11"/>